<dbReference type="EMBL" id="AFNW01000193">
    <property type="protein sequence ID" value="EKJ72410.1"/>
    <property type="molecule type" value="Genomic_DNA"/>
</dbReference>
<sequence>MPKTKKQKRPARITSFPFFPRLPLEIQDEIWKFALENDVPAAHIVNIDLEYPSNKDPAHLLLQRLVATGYSTPPQPKMYTSRDLFIISNPWLAGRLILFDGFSSHSTSVKYVALPYSTIKMPWYHFSRGPERPVIDEIFRVFDNLETLYILIHPDKLYKRDQLEISSLVRPMQIHLKTYKRTRKDTSPRRFQYGDRVYHEISDVLLTKLNQFRALSMAVTDMAMAAKAQREKNGGDKPPLVIRFMTW</sequence>
<feature type="domain" description="2EXR" evidence="1">
    <location>
        <begin position="16"/>
        <end position="53"/>
    </location>
</feature>
<evidence type="ECO:0000313" key="2">
    <source>
        <dbReference type="EMBL" id="EKJ72410.1"/>
    </source>
</evidence>
<protein>
    <recommendedName>
        <fullName evidence="1">2EXR domain-containing protein</fullName>
    </recommendedName>
</protein>
<name>K3VZH5_FUSPC</name>
<comment type="caution">
    <text evidence="2">The sequence shown here is derived from an EMBL/GenBank/DDBJ whole genome shotgun (WGS) entry which is preliminary data.</text>
</comment>
<dbReference type="KEGG" id="fpu:FPSE_07434"/>
<dbReference type="Proteomes" id="UP000007978">
    <property type="component" value="Chromosome 1"/>
</dbReference>
<evidence type="ECO:0000259" key="1">
    <source>
        <dbReference type="Pfam" id="PF20150"/>
    </source>
</evidence>
<reference evidence="2 3" key="1">
    <citation type="journal article" date="2012" name="PLoS Pathog.">
        <title>Comparative pathogenomics reveals horizontally acquired novel virulence genes in fungi infecting cereal hosts.</title>
        <authorList>
            <person name="Gardiner D.M."/>
            <person name="McDonald M.C."/>
            <person name="Covarelli L."/>
            <person name="Solomon P.S."/>
            <person name="Rusu A.G."/>
            <person name="Marshall M."/>
            <person name="Kazan K."/>
            <person name="Chakraborty S."/>
            <person name="McDonald B.A."/>
            <person name="Manners J.M."/>
        </authorList>
    </citation>
    <scope>NUCLEOTIDE SEQUENCE [LARGE SCALE GENOMIC DNA]</scope>
    <source>
        <strain evidence="2 3">CS3096</strain>
    </source>
</reference>
<keyword evidence="3" id="KW-1185">Reference proteome</keyword>
<evidence type="ECO:0000313" key="3">
    <source>
        <dbReference type="Proteomes" id="UP000007978"/>
    </source>
</evidence>
<dbReference type="OrthoDB" id="5022951at2759"/>
<dbReference type="RefSeq" id="XP_009258827.1">
    <property type="nucleotide sequence ID" value="XM_009260552.1"/>
</dbReference>
<dbReference type="InterPro" id="IPR045518">
    <property type="entry name" value="2EXR"/>
</dbReference>
<dbReference type="GeneID" id="20366052"/>
<dbReference type="AlphaFoldDB" id="K3VZH5"/>
<proteinExistence type="predicted"/>
<dbReference type="HOGENOM" id="CLU_1090083_0_0_1"/>
<gene>
    <name evidence="2" type="ORF">FPSE_07434</name>
</gene>
<dbReference type="Pfam" id="PF20150">
    <property type="entry name" value="2EXR"/>
    <property type="match status" value="1"/>
</dbReference>
<accession>K3VZH5</accession>
<organism evidence="2 3">
    <name type="scientific">Fusarium pseudograminearum (strain CS3096)</name>
    <name type="common">Wheat and barley crown-rot fungus</name>
    <dbReference type="NCBI Taxonomy" id="1028729"/>
    <lineage>
        <taxon>Eukaryota</taxon>
        <taxon>Fungi</taxon>
        <taxon>Dikarya</taxon>
        <taxon>Ascomycota</taxon>
        <taxon>Pezizomycotina</taxon>
        <taxon>Sordariomycetes</taxon>
        <taxon>Hypocreomycetidae</taxon>
        <taxon>Hypocreales</taxon>
        <taxon>Nectriaceae</taxon>
        <taxon>Fusarium</taxon>
    </lineage>
</organism>